<comment type="subunit">
    <text evidence="2">Homodimer.</text>
</comment>
<dbReference type="NCBIfam" id="TIGR02651">
    <property type="entry name" value="RNase_Z"/>
    <property type="match status" value="1"/>
</dbReference>
<keyword evidence="6" id="KW-0255">Endonuclease</keyword>
<evidence type="ECO:0000313" key="9">
    <source>
        <dbReference type="EMBL" id="KKM92243.1"/>
    </source>
</evidence>
<keyword evidence="3" id="KW-0819">tRNA processing</keyword>
<evidence type="ECO:0000256" key="8">
    <source>
        <dbReference type="ARBA" id="ARBA00022833"/>
    </source>
</evidence>
<keyword evidence="7" id="KW-0378">Hydrolase</keyword>
<comment type="cofactor">
    <cofactor evidence="1">
        <name>Zn(2+)</name>
        <dbReference type="ChEBI" id="CHEBI:29105"/>
    </cofactor>
</comment>
<accession>A0A0F9LFF6</accession>
<comment type="caution">
    <text evidence="9">The sequence shown here is derived from an EMBL/GenBank/DDBJ whole genome shotgun (WGS) entry which is preliminary data.</text>
</comment>
<evidence type="ECO:0000256" key="1">
    <source>
        <dbReference type="ARBA" id="ARBA00001947"/>
    </source>
</evidence>
<dbReference type="EMBL" id="LAZR01006418">
    <property type="protein sequence ID" value="KKM92243.1"/>
    <property type="molecule type" value="Genomic_DNA"/>
</dbReference>
<dbReference type="PANTHER" id="PTHR46018:SF2">
    <property type="entry name" value="ZINC PHOSPHODIESTERASE ELAC PROTEIN 1"/>
    <property type="match status" value="1"/>
</dbReference>
<keyword evidence="4" id="KW-0540">Nuclease</keyword>
<dbReference type="Gene3D" id="3.60.15.10">
    <property type="entry name" value="Ribonuclease Z/Hydroxyacylglutathione hydrolase-like"/>
    <property type="match status" value="1"/>
</dbReference>
<evidence type="ECO:0000256" key="4">
    <source>
        <dbReference type="ARBA" id="ARBA00022722"/>
    </source>
</evidence>
<dbReference type="GO" id="GO:0046872">
    <property type="term" value="F:metal ion binding"/>
    <property type="evidence" value="ECO:0007669"/>
    <property type="project" value="UniProtKB-KW"/>
</dbReference>
<gene>
    <name evidence="9" type="ORF">LCGC14_1220380</name>
</gene>
<evidence type="ECO:0000256" key="7">
    <source>
        <dbReference type="ARBA" id="ARBA00022801"/>
    </source>
</evidence>
<reference evidence="9" key="1">
    <citation type="journal article" date="2015" name="Nature">
        <title>Complex archaea that bridge the gap between prokaryotes and eukaryotes.</title>
        <authorList>
            <person name="Spang A."/>
            <person name="Saw J.H."/>
            <person name="Jorgensen S.L."/>
            <person name="Zaremba-Niedzwiedzka K."/>
            <person name="Martijn J."/>
            <person name="Lind A.E."/>
            <person name="van Eijk R."/>
            <person name="Schleper C."/>
            <person name="Guy L."/>
            <person name="Ettema T.J."/>
        </authorList>
    </citation>
    <scope>NUCLEOTIDE SEQUENCE</scope>
</reference>
<dbReference type="NCBIfam" id="NF000801">
    <property type="entry name" value="PRK00055.1-3"/>
    <property type="match status" value="1"/>
</dbReference>
<dbReference type="InterPro" id="IPR013471">
    <property type="entry name" value="RNase_Z/BN"/>
</dbReference>
<dbReference type="HAMAP" id="MF_01818">
    <property type="entry name" value="RNase_Z_BN"/>
    <property type="match status" value="1"/>
</dbReference>
<evidence type="ECO:0000256" key="6">
    <source>
        <dbReference type="ARBA" id="ARBA00022759"/>
    </source>
</evidence>
<evidence type="ECO:0000256" key="5">
    <source>
        <dbReference type="ARBA" id="ARBA00022723"/>
    </source>
</evidence>
<dbReference type="AlphaFoldDB" id="A0A0F9LFF6"/>
<keyword evidence="5" id="KW-0479">Metal-binding</keyword>
<dbReference type="PANTHER" id="PTHR46018">
    <property type="entry name" value="ZINC PHOSPHODIESTERASE ELAC PROTEIN 1"/>
    <property type="match status" value="1"/>
</dbReference>
<evidence type="ECO:0000256" key="2">
    <source>
        <dbReference type="ARBA" id="ARBA00011738"/>
    </source>
</evidence>
<proteinExistence type="inferred from homology"/>
<keyword evidence="8" id="KW-0862">Zinc</keyword>
<evidence type="ECO:0000256" key="3">
    <source>
        <dbReference type="ARBA" id="ARBA00022694"/>
    </source>
</evidence>
<organism evidence="9">
    <name type="scientific">marine sediment metagenome</name>
    <dbReference type="NCBI Taxonomy" id="412755"/>
    <lineage>
        <taxon>unclassified sequences</taxon>
        <taxon>metagenomes</taxon>
        <taxon>ecological metagenomes</taxon>
    </lineage>
</organism>
<protein>
    <recommendedName>
        <fullName evidence="10">Metallo-beta-lactamase domain-containing protein</fullName>
    </recommendedName>
</protein>
<dbReference type="InterPro" id="IPR036866">
    <property type="entry name" value="RibonucZ/Hydroxyglut_hydro"/>
</dbReference>
<dbReference type="CDD" id="cd07717">
    <property type="entry name" value="RNaseZ_ZiPD-like_MBL-fold"/>
    <property type="match status" value="1"/>
</dbReference>
<dbReference type="GO" id="GO:0042781">
    <property type="term" value="F:3'-tRNA processing endoribonuclease activity"/>
    <property type="evidence" value="ECO:0007669"/>
    <property type="project" value="TreeGrafter"/>
</dbReference>
<dbReference type="SUPFAM" id="SSF56281">
    <property type="entry name" value="Metallo-hydrolase/oxidoreductase"/>
    <property type="match status" value="1"/>
</dbReference>
<name>A0A0F9LFF6_9ZZZZ</name>
<sequence length="326" mass="37277">MDLIILGSAAATPTKERNLSSIVIKFRSKLFLFDCGEDFQRRFAEANLKFNKPLKIFITHFHGDHIIGLPGFLFRLSLNVRTAPMVIYGPRNLFLYLHFHRKILGLKAQYSIKIIEIDHQNQELIEYDGLDSDIPTITRKMSSDIILNSKYYTIRYASVDHSVITYAYAFIEKYRYGKFNPERAKELGIPESYLRKKLLEGLPVEYNGRIINPIEEGIVEPKKPGRKITYSGDLKPCDSLIELGKDSDILIHEATFAKALADTAIDKKHSTSIDAASDAKRMNAKRLILTHISSRYQEDAQILLEEAKEIFPNTLLAKDLLKITLK</sequence>
<dbReference type="Pfam" id="PF23023">
    <property type="entry name" value="Anti-Pycsar_Apyc1"/>
    <property type="match status" value="1"/>
</dbReference>
<evidence type="ECO:0008006" key="10">
    <source>
        <dbReference type="Google" id="ProtNLM"/>
    </source>
</evidence>